<evidence type="ECO:0000313" key="3">
    <source>
        <dbReference type="Proteomes" id="UP001148838"/>
    </source>
</evidence>
<comment type="caution">
    <text evidence="2">The sequence shown here is derived from an EMBL/GenBank/DDBJ whole genome shotgun (WGS) entry which is preliminary data.</text>
</comment>
<evidence type="ECO:0000313" key="2">
    <source>
        <dbReference type="EMBL" id="KAJ4426167.1"/>
    </source>
</evidence>
<name>A0ABQ8RX17_PERAM</name>
<dbReference type="Pfam" id="PF21788">
    <property type="entry name" value="TNP-like_GBD"/>
    <property type="match status" value="1"/>
</dbReference>
<dbReference type="Proteomes" id="UP001148838">
    <property type="component" value="Unassembled WGS sequence"/>
</dbReference>
<keyword evidence="3" id="KW-1185">Reference proteome</keyword>
<evidence type="ECO:0000259" key="1">
    <source>
        <dbReference type="Pfam" id="PF21788"/>
    </source>
</evidence>
<feature type="domain" description="Transposable element P transposase-like GTP-binding insertion" evidence="1">
    <location>
        <begin position="192"/>
        <end position="284"/>
    </location>
</feature>
<accession>A0ABQ8RX17</accession>
<organism evidence="2 3">
    <name type="scientific">Periplaneta americana</name>
    <name type="common">American cockroach</name>
    <name type="synonym">Blatta americana</name>
    <dbReference type="NCBI Taxonomy" id="6978"/>
    <lineage>
        <taxon>Eukaryota</taxon>
        <taxon>Metazoa</taxon>
        <taxon>Ecdysozoa</taxon>
        <taxon>Arthropoda</taxon>
        <taxon>Hexapoda</taxon>
        <taxon>Insecta</taxon>
        <taxon>Pterygota</taxon>
        <taxon>Neoptera</taxon>
        <taxon>Polyneoptera</taxon>
        <taxon>Dictyoptera</taxon>
        <taxon>Blattodea</taxon>
        <taxon>Blattoidea</taxon>
        <taxon>Blattidae</taxon>
        <taxon>Blattinae</taxon>
        <taxon>Periplaneta</taxon>
    </lineage>
</organism>
<sequence>MDLRGVEYDDRDWINLAQDRDRSRAYILKWFHKIRQFLLAVVLNYNRLHHMQHHLVKFQLLSLLHQVRTVTTAVRLNKPYMKNQLQNWQVNGAVFHDIIECIFQKAEELQLNILSVTSDVGSCNQALWRAWGVTAGRYSEIKCTVAHPLHSDKVVFVFADVPHLFKNIKSMFISNKVIRIPNDIKEKQKLPTNEVLASHIYEIIAHEKEHSFKLAPKLSERDLFPSHFGKMKVCTSTNVVNHTVSSALKFLAEELNKPAYLTTAWFLDQVERWFHLMTSRHPSCALSKCNLYVYRDSIAFLEDFMDLFCNMEVGQKKIWKPSQTGVLISTQAILELQTNLLEDRQYKFLLTSRFSQDCLENLFSVLRSKQCVPNAVQVKNNLKLICVSQYLRNASRSSYEDDDREFLSGFLDTLHEVKPKSEEVEISAEVSHPMASLNSKEETILRDMLRKLSDSYEQYEVKTNANKTKTMII</sequence>
<gene>
    <name evidence="2" type="ORF">ANN_26976</name>
</gene>
<dbReference type="EMBL" id="JAJSOF020000040">
    <property type="protein sequence ID" value="KAJ4426167.1"/>
    <property type="molecule type" value="Genomic_DNA"/>
</dbReference>
<dbReference type="InterPro" id="IPR048366">
    <property type="entry name" value="TNP-like_GBD"/>
</dbReference>
<proteinExistence type="predicted"/>
<reference evidence="2 3" key="1">
    <citation type="journal article" date="2022" name="Allergy">
        <title>Genome assembly and annotation of Periplaneta americana reveal a comprehensive cockroach allergen profile.</title>
        <authorList>
            <person name="Wang L."/>
            <person name="Xiong Q."/>
            <person name="Saelim N."/>
            <person name="Wang L."/>
            <person name="Nong W."/>
            <person name="Wan A.T."/>
            <person name="Shi M."/>
            <person name="Liu X."/>
            <person name="Cao Q."/>
            <person name="Hui J.H.L."/>
            <person name="Sookrung N."/>
            <person name="Leung T.F."/>
            <person name="Tungtrongchitr A."/>
            <person name="Tsui S.K.W."/>
        </authorList>
    </citation>
    <scope>NUCLEOTIDE SEQUENCE [LARGE SCALE GENOMIC DNA]</scope>
    <source>
        <strain evidence="2">PWHHKU_190912</strain>
    </source>
</reference>
<protein>
    <recommendedName>
        <fullName evidence="1">Transposable element P transposase-like GTP-binding insertion domain-containing protein</fullName>
    </recommendedName>
</protein>